<proteinExistence type="predicted"/>
<evidence type="ECO:0000313" key="1">
    <source>
        <dbReference type="EMBL" id="KAK1732292.1"/>
    </source>
</evidence>
<dbReference type="Gene3D" id="3.80.10.10">
    <property type="entry name" value="Ribonuclease Inhibitor"/>
    <property type="match status" value="1"/>
</dbReference>
<organism evidence="1 2">
    <name type="scientific">Skeletonema marinoi</name>
    <dbReference type="NCBI Taxonomy" id="267567"/>
    <lineage>
        <taxon>Eukaryota</taxon>
        <taxon>Sar</taxon>
        <taxon>Stramenopiles</taxon>
        <taxon>Ochrophyta</taxon>
        <taxon>Bacillariophyta</taxon>
        <taxon>Coscinodiscophyceae</taxon>
        <taxon>Thalassiosirophycidae</taxon>
        <taxon>Thalassiosirales</taxon>
        <taxon>Skeletonemataceae</taxon>
        <taxon>Skeletonema</taxon>
        <taxon>Skeletonema marinoi-dohrnii complex</taxon>
    </lineage>
</organism>
<dbReference type="SUPFAM" id="SSF52058">
    <property type="entry name" value="L domain-like"/>
    <property type="match status" value="1"/>
</dbReference>
<evidence type="ECO:0000313" key="2">
    <source>
        <dbReference type="Proteomes" id="UP001224775"/>
    </source>
</evidence>
<dbReference type="Pfam" id="PF13306">
    <property type="entry name" value="LRR_5"/>
    <property type="match status" value="1"/>
</dbReference>
<dbReference type="AlphaFoldDB" id="A0AAD8XRP8"/>
<gene>
    <name evidence="1" type="ORF">QTG54_017027</name>
</gene>
<sequence>MRGVEVVERCAFDGCKALAIVECGKLERIERSAFYGCESLTSINLPSARIVEGGAFYDCHALMNVVFGMELESIGEVAFRVCPSLVHITIPLKDGMITDDCTFAVCNLKHVDLVKGELHETIAALLLEDWKIDMNEEINSINQIL</sequence>
<keyword evidence="2" id="KW-1185">Reference proteome</keyword>
<feature type="non-terminal residue" evidence="1">
    <location>
        <position position="145"/>
    </location>
</feature>
<comment type="caution">
    <text evidence="1">The sequence shown here is derived from an EMBL/GenBank/DDBJ whole genome shotgun (WGS) entry which is preliminary data.</text>
</comment>
<dbReference type="EMBL" id="JATAAI010000076">
    <property type="protein sequence ID" value="KAK1732292.1"/>
    <property type="molecule type" value="Genomic_DNA"/>
</dbReference>
<dbReference type="Proteomes" id="UP001224775">
    <property type="component" value="Unassembled WGS sequence"/>
</dbReference>
<name>A0AAD8XRP8_9STRA</name>
<protein>
    <recommendedName>
        <fullName evidence="3">Leucine-rich repeat domain-containing protein</fullName>
    </recommendedName>
</protein>
<dbReference type="InterPro" id="IPR032675">
    <property type="entry name" value="LRR_dom_sf"/>
</dbReference>
<accession>A0AAD8XRP8</accession>
<reference evidence="1" key="1">
    <citation type="submission" date="2023-06" db="EMBL/GenBank/DDBJ databases">
        <title>Survivors Of The Sea: Transcriptome response of Skeletonema marinoi to long-term dormancy.</title>
        <authorList>
            <person name="Pinder M.I.M."/>
            <person name="Kourtchenko O."/>
            <person name="Robertson E.K."/>
            <person name="Larsson T."/>
            <person name="Maumus F."/>
            <person name="Osuna-Cruz C.M."/>
            <person name="Vancaester E."/>
            <person name="Stenow R."/>
            <person name="Vandepoele K."/>
            <person name="Ploug H."/>
            <person name="Bruchert V."/>
            <person name="Godhe A."/>
            <person name="Topel M."/>
        </authorList>
    </citation>
    <scope>NUCLEOTIDE SEQUENCE</scope>
    <source>
        <strain evidence="1">R05AC</strain>
    </source>
</reference>
<dbReference type="PANTHER" id="PTHR45661:SF3">
    <property type="entry name" value="IG-LIKE DOMAIN-CONTAINING PROTEIN"/>
    <property type="match status" value="1"/>
</dbReference>
<dbReference type="InterPro" id="IPR053139">
    <property type="entry name" value="Surface_bspA-like"/>
</dbReference>
<dbReference type="PANTHER" id="PTHR45661">
    <property type="entry name" value="SURFACE ANTIGEN"/>
    <property type="match status" value="1"/>
</dbReference>
<dbReference type="InterPro" id="IPR026906">
    <property type="entry name" value="LRR_5"/>
</dbReference>
<evidence type="ECO:0008006" key="3">
    <source>
        <dbReference type="Google" id="ProtNLM"/>
    </source>
</evidence>